<feature type="domain" description="Insertion element IS150 protein InsJ-like helix-turn-helix" evidence="2">
    <location>
        <begin position="5"/>
        <end position="52"/>
    </location>
</feature>
<dbReference type="InterPro" id="IPR036388">
    <property type="entry name" value="WH-like_DNA-bd_sf"/>
</dbReference>
<proteinExistence type="predicted"/>
<evidence type="ECO:0000313" key="4">
    <source>
        <dbReference type="Proteomes" id="UP000584642"/>
    </source>
</evidence>
<dbReference type="RefSeq" id="WP_180286925.1">
    <property type="nucleotide sequence ID" value="NZ_JABFDB010000058.1"/>
</dbReference>
<organism evidence="3 4">
    <name type="scientific">Azospirillum oleiclasticum</name>
    <dbReference type="NCBI Taxonomy" id="2735135"/>
    <lineage>
        <taxon>Bacteria</taxon>
        <taxon>Pseudomonadati</taxon>
        <taxon>Pseudomonadota</taxon>
        <taxon>Alphaproteobacteria</taxon>
        <taxon>Rhodospirillales</taxon>
        <taxon>Azospirillaceae</taxon>
        <taxon>Azospirillum</taxon>
    </lineage>
</organism>
<name>A0ABX2TM07_9PROT</name>
<evidence type="ECO:0000313" key="3">
    <source>
        <dbReference type="EMBL" id="NYZ25152.1"/>
    </source>
</evidence>
<keyword evidence="4" id="KW-1185">Reference proteome</keyword>
<dbReference type="SUPFAM" id="SSF48295">
    <property type="entry name" value="TrpR-like"/>
    <property type="match status" value="1"/>
</dbReference>
<dbReference type="InterPro" id="IPR010921">
    <property type="entry name" value="Trp_repressor/repl_initiator"/>
</dbReference>
<feature type="non-terminal residue" evidence="3">
    <location>
        <position position="107"/>
    </location>
</feature>
<comment type="caution">
    <text evidence="3">The sequence shown here is derived from an EMBL/GenBank/DDBJ whole genome shotgun (WGS) entry which is preliminary data.</text>
</comment>
<sequence>MRFEEVLSRYRSGRLSSDEAADVLGMSVSSFYRWRCRYEGDGETGLQDRRIGKTSPRRAPVDEVAKVLELFETRYFDFSVKHFHETGSRHRTGENTRRHYQPNTAMA</sequence>
<dbReference type="Proteomes" id="UP000584642">
    <property type="component" value="Unassembled WGS sequence"/>
</dbReference>
<evidence type="ECO:0000256" key="1">
    <source>
        <dbReference type="SAM" id="MobiDB-lite"/>
    </source>
</evidence>
<feature type="region of interest" description="Disordered" evidence="1">
    <location>
        <begin position="87"/>
        <end position="107"/>
    </location>
</feature>
<dbReference type="Pfam" id="PF13518">
    <property type="entry name" value="HTH_28"/>
    <property type="match status" value="1"/>
</dbReference>
<protein>
    <submittedName>
        <fullName evidence="3">Helix-turn-helix domain-containing protein</fullName>
    </submittedName>
</protein>
<gene>
    <name evidence="3" type="ORF">HND93_36095</name>
</gene>
<dbReference type="InterPro" id="IPR055247">
    <property type="entry name" value="InsJ-like_HTH"/>
</dbReference>
<dbReference type="Gene3D" id="1.10.10.10">
    <property type="entry name" value="Winged helix-like DNA-binding domain superfamily/Winged helix DNA-binding domain"/>
    <property type="match status" value="1"/>
</dbReference>
<reference evidence="3 4" key="1">
    <citation type="submission" date="2020-05" db="EMBL/GenBank/DDBJ databases">
        <title>Azospirillum oleiclasticum sp. nov, a nitrogen-fixing and heavy crude oil-emulsifying bacterium isolated from the crude oil of Yumen Oilfield.</title>
        <authorList>
            <person name="Wu D."/>
            <person name="Cai M."/>
            <person name="Zhang X."/>
        </authorList>
    </citation>
    <scope>NUCLEOTIDE SEQUENCE [LARGE SCALE GENOMIC DNA]</scope>
    <source>
        <strain evidence="3 4">ROY-1-1-2</strain>
    </source>
</reference>
<accession>A0ABX2TM07</accession>
<evidence type="ECO:0000259" key="2">
    <source>
        <dbReference type="Pfam" id="PF13518"/>
    </source>
</evidence>
<feature type="compositionally biased region" description="Basic and acidic residues" evidence="1">
    <location>
        <begin position="87"/>
        <end position="97"/>
    </location>
</feature>
<dbReference type="EMBL" id="JABFDB010000058">
    <property type="protein sequence ID" value="NYZ25152.1"/>
    <property type="molecule type" value="Genomic_DNA"/>
</dbReference>